<reference evidence="3 5" key="3">
    <citation type="submission" date="2016-10" db="EMBL/GenBank/DDBJ databases">
        <authorList>
            <person name="Varghese N."/>
            <person name="Submissions S."/>
        </authorList>
    </citation>
    <scope>NUCLEOTIDE SEQUENCE [LARGE SCALE GENOMIC DNA]</scope>
    <source>
        <strain evidence="3 5">CGMCC 1.6501</strain>
    </source>
</reference>
<feature type="domain" description="VOC" evidence="1">
    <location>
        <begin position="155"/>
        <end position="272"/>
    </location>
</feature>
<protein>
    <submittedName>
        <fullName evidence="2 3">Glyoxalase</fullName>
    </submittedName>
</protein>
<organism evidence="3 5">
    <name type="scientific">Salinicoccus halodurans</name>
    <dbReference type="NCBI Taxonomy" id="407035"/>
    <lineage>
        <taxon>Bacteria</taxon>
        <taxon>Bacillati</taxon>
        <taxon>Bacillota</taxon>
        <taxon>Bacilli</taxon>
        <taxon>Bacillales</taxon>
        <taxon>Staphylococcaceae</taxon>
        <taxon>Salinicoccus</taxon>
    </lineage>
</organism>
<evidence type="ECO:0000259" key="1">
    <source>
        <dbReference type="PROSITE" id="PS51819"/>
    </source>
</evidence>
<dbReference type="KEGG" id="shv:AAT16_10135"/>
<dbReference type="PANTHER" id="PTHR36110">
    <property type="entry name" value="RING-CLEAVING DIOXYGENASE MHQE-RELATED"/>
    <property type="match status" value="1"/>
</dbReference>
<dbReference type="Pfam" id="PF00903">
    <property type="entry name" value="Glyoxalase"/>
    <property type="match status" value="1"/>
</dbReference>
<dbReference type="InterPro" id="IPR029068">
    <property type="entry name" value="Glyas_Bleomycin-R_OHBP_Dase"/>
</dbReference>
<reference evidence="2 4" key="1">
    <citation type="journal article" date="2015" name="Int. J. Syst. Evol. Microbiol.">
        <title>Complete genome sequence of Salinicoccus halodurans H3B36, isolated from the Qaidam Basin in China.</title>
        <authorList>
            <person name="Jiang K."/>
            <person name="Xue Y."/>
            <person name="Ma Y."/>
        </authorList>
    </citation>
    <scope>NUCLEOTIDE SEQUENCE [LARGE SCALE GENOMIC DNA]</scope>
    <source>
        <strain evidence="2 4">H3B36</strain>
    </source>
</reference>
<gene>
    <name evidence="2" type="ORF">AAT16_10135</name>
    <name evidence="3" type="ORF">SAMN05216235_2434</name>
</gene>
<accession>A0A0F7HLN0</accession>
<evidence type="ECO:0000313" key="2">
    <source>
        <dbReference type="EMBL" id="AKG74516.1"/>
    </source>
</evidence>
<sequence length="314" mass="35579">MIRRHHHISMFTKDLKENNRFYTEVLGLRRVKISVNQGDTGMYHVFYGDTTGAAGNDLTFFEIPNIGAARRGTDAISGIGLLVPSYDSLFYWQERLDKYDVKNEGIAEYAGRDALVFEDHEGLKLILINHAGGEIPDEWSPWSENEIAKAHQILGMGTVEITVSNKGRLVSLLEDLFGYTLSFEDGEKALMQAVEGEVFGEILIQESSEDKERPGRGSVHHLAIQSAGRSLEEWDRLLKEKGYVTTGVKDRYYFDSLYFREDNGVMIEIVGTEARGFTADASVEELGMRLDLPPFLEEERDEIESKLKPIEEWT</sequence>
<feature type="domain" description="VOC" evidence="1">
    <location>
        <begin position="4"/>
        <end position="130"/>
    </location>
</feature>
<keyword evidence="4" id="KW-1185">Reference proteome</keyword>
<dbReference type="SUPFAM" id="SSF54593">
    <property type="entry name" value="Glyoxalase/Bleomycin resistance protein/Dihydroxybiphenyl dioxygenase"/>
    <property type="match status" value="1"/>
</dbReference>
<name>A0A0F7HLN0_9STAP</name>
<dbReference type="InterPro" id="IPR052537">
    <property type="entry name" value="Extradiol_RC_dioxygenase"/>
</dbReference>
<dbReference type="PANTHER" id="PTHR36110:SF4">
    <property type="entry name" value="RING-CLEAVING DIOXYGENASE MHQA-RELATED"/>
    <property type="match status" value="1"/>
</dbReference>
<dbReference type="EMBL" id="CP011366">
    <property type="protein sequence ID" value="AKG74516.1"/>
    <property type="molecule type" value="Genomic_DNA"/>
</dbReference>
<dbReference type="Proteomes" id="UP000034029">
    <property type="component" value="Chromosome"/>
</dbReference>
<reference evidence="4" key="2">
    <citation type="submission" date="2015-04" db="EMBL/GenBank/DDBJ databases">
        <title>Complete genome sequence of Salinicoccus halodurans strain H3B36, isolated from the Qaidam basin of China.</title>
        <authorList>
            <person name="Ma Y."/>
            <person name="Jiang K."/>
            <person name="Xue Y."/>
        </authorList>
    </citation>
    <scope>NUCLEOTIDE SEQUENCE [LARGE SCALE GENOMIC DNA]</scope>
    <source>
        <strain evidence="4">H3B36</strain>
    </source>
</reference>
<dbReference type="InterPro" id="IPR004360">
    <property type="entry name" value="Glyas_Fos-R_dOase_dom"/>
</dbReference>
<dbReference type="AlphaFoldDB" id="A0A0F7HLN0"/>
<dbReference type="RefSeq" id="WP_046790698.1">
    <property type="nucleotide sequence ID" value="NZ_CP011366.1"/>
</dbReference>
<dbReference type="Gene3D" id="3.10.180.10">
    <property type="entry name" value="2,3-Dihydroxybiphenyl 1,2-Dioxygenase, domain 1"/>
    <property type="match status" value="2"/>
</dbReference>
<evidence type="ECO:0000313" key="5">
    <source>
        <dbReference type="Proteomes" id="UP000183090"/>
    </source>
</evidence>
<proteinExistence type="predicted"/>
<dbReference type="Proteomes" id="UP000183090">
    <property type="component" value="Unassembled WGS sequence"/>
</dbReference>
<dbReference type="PROSITE" id="PS51819">
    <property type="entry name" value="VOC"/>
    <property type="match status" value="2"/>
</dbReference>
<dbReference type="OrthoDB" id="9785698at2"/>
<dbReference type="EMBL" id="FOTB01000005">
    <property type="protein sequence ID" value="SFK90445.1"/>
    <property type="molecule type" value="Genomic_DNA"/>
</dbReference>
<evidence type="ECO:0000313" key="4">
    <source>
        <dbReference type="Proteomes" id="UP000034029"/>
    </source>
</evidence>
<dbReference type="InterPro" id="IPR037523">
    <property type="entry name" value="VOC_core"/>
</dbReference>
<evidence type="ECO:0000313" key="3">
    <source>
        <dbReference type="EMBL" id="SFK90445.1"/>
    </source>
</evidence>